<reference evidence="1 2" key="1">
    <citation type="journal article" date="2016" name="J. Dairy Sci.">
        <title>Characterization and adsorption of Lactobacillus virulent phage P1.</title>
        <authorList>
            <person name="Chen X."/>
            <person name="Xi Y."/>
            <person name="Zhang H."/>
            <person name="Wang Z."/>
            <person name="Fan M."/>
            <person name="Liu Y."/>
            <person name="Wu W."/>
        </authorList>
    </citation>
    <scope>NUCLEOTIDE SEQUENCE [LARGE SCALE GENOMIC DNA]</scope>
</reference>
<keyword evidence="2" id="KW-1185">Reference proteome</keyword>
<protein>
    <submittedName>
        <fullName evidence="1">Uncharacterized protein</fullName>
    </submittedName>
</protein>
<organism evidence="1 2">
    <name type="scientific">Lactobacillus phage P1</name>
    <dbReference type="NCBI Taxonomy" id="1846168"/>
    <lineage>
        <taxon>Viruses</taxon>
        <taxon>Duplodnaviria</taxon>
        <taxon>Heunggongvirae</taxon>
        <taxon>Uroviricota</taxon>
        <taxon>Caudoviricetes</taxon>
        <taxon>Tybeckvirinae</taxon>
        <taxon>Maenadvirus</taxon>
        <taxon>Maenadvirus P1</taxon>
    </lineage>
</organism>
<evidence type="ECO:0000313" key="2">
    <source>
        <dbReference type="Proteomes" id="UP000222183"/>
    </source>
</evidence>
<accession>A0A1S5RCQ6</accession>
<dbReference type="EMBL" id="KX223815">
    <property type="protein sequence ID" value="ANO57955.1"/>
    <property type="molecule type" value="Genomic_DNA"/>
</dbReference>
<proteinExistence type="predicted"/>
<evidence type="ECO:0000313" key="1">
    <source>
        <dbReference type="EMBL" id="ANO57955.1"/>
    </source>
</evidence>
<name>A0A1S5RCQ6_9CAUD</name>
<sequence length="82" mass="9618">MNTVEVQDGEATLTRAVLFDCRAKGMSAFLTKRDLDDYLELLYYKANKDDNKINKRKYNAMVKKMDITEYDYYGVKIGYLVK</sequence>
<dbReference type="Proteomes" id="UP000222183">
    <property type="component" value="Segment"/>
</dbReference>
<gene>
    <name evidence="1" type="ORF">LVP1_g026</name>
</gene>